<gene>
    <name evidence="4" type="ORF">SAMN02745887_03406</name>
</gene>
<dbReference type="Gene3D" id="3.40.50.2300">
    <property type="match status" value="1"/>
</dbReference>
<dbReference type="InterPro" id="IPR036890">
    <property type="entry name" value="HATPase_C_sf"/>
</dbReference>
<dbReference type="GO" id="GO:0000160">
    <property type="term" value="P:phosphorelay signal transduction system"/>
    <property type="evidence" value="ECO:0007669"/>
    <property type="project" value="InterPro"/>
</dbReference>
<dbReference type="Pfam" id="PF00072">
    <property type="entry name" value="Response_reg"/>
    <property type="match status" value="1"/>
</dbReference>
<evidence type="ECO:0000313" key="4">
    <source>
        <dbReference type="EMBL" id="SFZ79154.1"/>
    </source>
</evidence>
<dbReference type="CDD" id="cd16936">
    <property type="entry name" value="HATPase_RsbW-like"/>
    <property type="match status" value="1"/>
</dbReference>
<dbReference type="InterPro" id="IPR001789">
    <property type="entry name" value="Sig_transdc_resp-reg_receiver"/>
</dbReference>
<keyword evidence="4" id="KW-0418">Kinase</keyword>
<dbReference type="SMART" id="SM00448">
    <property type="entry name" value="REC"/>
    <property type="match status" value="1"/>
</dbReference>
<dbReference type="STRING" id="1121279.SAMN02745887_03406"/>
<feature type="modified residue" description="4-aspartylphosphate" evidence="2">
    <location>
        <position position="59"/>
    </location>
</feature>
<evidence type="ECO:0000313" key="5">
    <source>
        <dbReference type="Proteomes" id="UP000186513"/>
    </source>
</evidence>
<dbReference type="Proteomes" id="UP000186513">
    <property type="component" value="Unassembled WGS sequence"/>
</dbReference>
<dbReference type="PANTHER" id="PTHR44591:SF3">
    <property type="entry name" value="RESPONSE REGULATORY DOMAIN-CONTAINING PROTEIN"/>
    <property type="match status" value="1"/>
</dbReference>
<proteinExistence type="predicted"/>
<dbReference type="SUPFAM" id="SSF52172">
    <property type="entry name" value="CheY-like"/>
    <property type="match status" value="1"/>
</dbReference>
<keyword evidence="4" id="KW-0808">Transferase</keyword>
<dbReference type="PROSITE" id="PS50110">
    <property type="entry name" value="RESPONSE_REGULATORY"/>
    <property type="match status" value="1"/>
</dbReference>
<dbReference type="RefSeq" id="WP_072429887.1">
    <property type="nucleotide sequence ID" value="NZ_FPKR01000015.1"/>
</dbReference>
<name>A0A1K2HSA6_9NEIS</name>
<dbReference type="EMBL" id="FPKR01000015">
    <property type="protein sequence ID" value="SFZ79154.1"/>
    <property type="molecule type" value="Genomic_DNA"/>
</dbReference>
<dbReference type="OrthoDB" id="9103936at2"/>
<evidence type="ECO:0000259" key="3">
    <source>
        <dbReference type="PROSITE" id="PS50110"/>
    </source>
</evidence>
<dbReference type="InterPro" id="IPR011006">
    <property type="entry name" value="CheY-like_superfamily"/>
</dbReference>
<sequence length="300" mass="33464">MVSPKPATLLLVDDEPFNLEILAEHLIEAGYLIEMAHDGEAAWDCLMQDARRYDAVLLDRMMPGLNGMEVLRRMQANAQLSTLPVIMQTAVGSAEAVREGMEAGAYYYLTKPFERDILLAIVAAAVAQHRLHSQAKRAAENPLDAMLLLQAAEFQLGTLDEAQRLAGLLCRGSKQPERVAMGLTELMVNAIEHGNLGLGYAEKKAMMQTGRWRETLEARQRQPEFIDKRVRIKVARQDDLLQVEVCDEGQGFEWQQYLEFDPARAFDPNGRGISMARAMSFESLDYLGAGNRVLATIKLA</sequence>
<keyword evidence="5" id="KW-1185">Reference proteome</keyword>
<dbReference type="SUPFAM" id="SSF55874">
    <property type="entry name" value="ATPase domain of HSP90 chaperone/DNA topoisomerase II/histidine kinase"/>
    <property type="match status" value="1"/>
</dbReference>
<feature type="domain" description="Response regulatory" evidence="3">
    <location>
        <begin position="8"/>
        <end position="126"/>
    </location>
</feature>
<dbReference type="PANTHER" id="PTHR44591">
    <property type="entry name" value="STRESS RESPONSE REGULATOR PROTEIN 1"/>
    <property type="match status" value="1"/>
</dbReference>
<dbReference type="GO" id="GO:0016301">
    <property type="term" value="F:kinase activity"/>
    <property type="evidence" value="ECO:0007669"/>
    <property type="project" value="UniProtKB-KW"/>
</dbReference>
<dbReference type="CDD" id="cd17574">
    <property type="entry name" value="REC_OmpR"/>
    <property type="match status" value="1"/>
</dbReference>
<evidence type="ECO:0000256" key="1">
    <source>
        <dbReference type="ARBA" id="ARBA00022553"/>
    </source>
</evidence>
<evidence type="ECO:0000256" key="2">
    <source>
        <dbReference type="PROSITE-ProRule" id="PRU00169"/>
    </source>
</evidence>
<dbReference type="InterPro" id="IPR050595">
    <property type="entry name" value="Bact_response_regulator"/>
</dbReference>
<accession>A0A1K2HSA6</accession>
<dbReference type="Gene3D" id="3.30.565.10">
    <property type="entry name" value="Histidine kinase-like ATPase, C-terminal domain"/>
    <property type="match status" value="1"/>
</dbReference>
<reference evidence="4 5" key="1">
    <citation type="submission" date="2016-11" db="EMBL/GenBank/DDBJ databases">
        <authorList>
            <person name="Jaros S."/>
            <person name="Januszkiewicz K."/>
            <person name="Wedrychowicz H."/>
        </authorList>
    </citation>
    <scope>NUCLEOTIDE SEQUENCE [LARGE SCALE GENOMIC DNA]</scope>
    <source>
        <strain evidence="4 5">DSM 18899</strain>
    </source>
</reference>
<dbReference type="AlphaFoldDB" id="A0A1K2HSA6"/>
<keyword evidence="1 2" id="KW-0597">Phosphoprotein</keyword>
<protein>
    <submittedName>
        <fullName evidence="4">Histidine kinase-like ATPase domain-containing protein</fullName>
    </submittedName>
</protein>
<organism evidence="4 5">
    <name type="scientific">Chitinimonas taiwanensis DSM 18899</name>
    <dbReference type="NCBI Taxonomy" id="1121279"/>
    <lineage>
        <taxon>Bacteria</taxon>
        <taxon>Pseudomonadati</taxon>
        <taxon>Pseudomonadota</taxon>
        <taxon>Betaproteobacteria</taxon>
        <taxon>Neisseriales</taxon>
        <taxon>Chitinibacteraceae</taxon>
        <taxon>Chitinimonas</taxon>
    </lineage>
</organism>